<evidence type="ECO:0000259" key="1">
    <source>
        <dbReference type="PROSITE" id="PS51819"/>
    </source>
</evidence>
<dbReference type="Pfam" id="PF00903">
    <property type="entry name" value="Glyoxalase"/>
    <property type="match status" value="1"/>
</dbReference>
<dbReference type="SUPFAM" id="SSF54593">
    <property type="entry name" value="Glyoxalase/Bleomycin resistance protein/Dihydroxybiphenyl dioxygenase"/>
    <property type="match status" value="1"/>
</dbReference>
<dbReference type="GO" id="GO:0051213">
    <property type="term" value="F:dioxygenase activity"/>
    <property type="evidence" value="ECO:0007669"/>
    <property type="project" value="UniProtKB-KW"/>
</dbReference>
<dbReference type="InterPro" id="IPR029068">
    <property type="entry name" value="Glyas_Bleomycin-R_OHBP_Dase"/>
</dbReference>
<proteinExistence type="predicted"/>
<dbReference type="InterPro" id="IPR004360">
    <property type="entry name" value="Glyas_Fos-R_dOase_dom"/>
</dbReference>
<dbReference type="OrthoDB" id="5243302at2"/>
<keyword evidence="5" id="KW-1185">Reference proteome</keyword>
<dbReference type="EMBL" id="CP039694">
    <property type="protein sequence ID" value="QCJ01057.1"/>
    <property type="molecule type" value="Genomic_DNA"/>
</dbReference>
<sequence length="174" mass="19426">MSLNTDTIVHPRLHHIGLTTSNGPRMAEWYRQVLGMVVVHETQSAAPAHAGVPPIKSIWMSNDEANHRLALVEVPGLEVNAERSHHSRVQHFAFEYPKLDDLLGTYQRLKGIGILPVLCTDGGLQTAFYYADPDGNIVEINVDNFGNAWTSGEYIRTSPELRVIRWASTSILTR</sequence>
<reference evidence="3 5" key="2">
    <citation type="submission" date="2021-03" db="EMBL/GenBank/DDBJ databases">
        <title>Rapid diversification of plasmids in a genus of pathogenic and nitrogen fixing bacteria.</title>
        <authorList>
            <person name="Weisberg A.J."/>
            <person name="Miller M."/>
            <person name="Ream W."/>
            <person name="Grunwald N.J."/>
            <person name="Chang J.H."/>
        </authorList>
    </citation>
    <scope>NUCLEOTIDE SEQUENCE [LARGE SCALE GENOMIC DNA]</scope>
    <source>
        <strain evidence="3 5">AF3.44</strain>
        <plasmid evidence="3 5">pTiAF3.44</plasmid>
    </source>
</reference>
<geneLocation type="plasmid" evidence="2">
    <name>pTiCFBP5473</name>
</geneLocation>
<protein>
    <submittedName>
        <fullName evidence="2">Biphenyl-2,3-diol 1,2-dioxygenase</fullName>
    </submittedName>
    <submittedName>
        <fullName evidence="3">VOC family protein</fullName>
    </submittedName>
</protein>
<evidence type="ECO:0000313" key="5">
    <source>
        <dbReference type="Proteomes" id="UP000826513"/>
    </source>
</evidence>
<dbReference type="Proteomes" id="UP000298545">
    <property type="component" value="Plasmid pTiCFBP5473"/>
</dbReference>
<geneLocation type="plasmid" evidence="4">
    <name>pticfbp5473</name>
</geneLocation>
<dbReference type="PROSITE" id="PS51819">
    <property type="entry name" value="VOC"/>
    <property type="match status" value="1"/>
</dbReference>
<dbReference type="RefSeq" id="WP_051441453.1">
    <property type="nucleotide sequence ID" value="NZ_CP039694.1"/>
</dbReference>
<evidence type="ECO:0000313" key="2">
    <source>
        <dbReference type="EMBL" id="QCJ01057.1"/>
    </source>
</evidence>
<dbReference type="AlphaFoldDB" id="A0A4D7E4M5"/>
<dbReference type="EMBL" id="CP072169">
    <property type="protein sequence ID" value="QYA10078.1"/>
    <property type="molecule type" value="Genomic_DNA"/>
</dbReference>
<evidence type="ECO:0000313" key="3">
    <source>
        <dbReference type="EMBL" id="QYA10078.1"/>
    </source>
</evidence>
<organism evidence="2 4">
    <name type="scientific">Agrobacterium larrymoorei</name>
    <dbReference type="NCBI Taxonomy" id="160699"/>
    <lineage>
        <taxon>Bacteria</taxon>
        <taxon>Pseudomonadati</taxon>
        <taxon>Pseudomonadota</taxon>
        <taxon>Alphaproteobacteria</taxon>
        <taxon>Hyphomicrobiales</taxon>
        <taxon>Rhizobiaceae</taxon>
        <taxon>Rhizobium/Agrobacterium group</taxon>
        <taxon>Agrobacterium</taxon>
    </lineage>
</organism>
<reference evidence="2 4" key="1">
    <citation type="submission" date="2019-04" db="EMBL/GenBank/DDBJ databases">
        <title>Complete genome sequence of Agrobacterium larrymoorei CFBP5473.</title>
        <authorList>
            <person name="Haryono M."/>
            <person name="Chou L."/>
            <person name="Lin Y.-C."/>
            <person name="Lai E.-M."/>
            <person name="Kuo C.-H."/>
        </authorList>
    </citation>
    <scope>NUCLEOTIDE SEQUENCE [LARGE SCALE GENOMIC DNA]</scope>
    <source>
        <strain evidence="2 4">CFBP5473</strain>
        <plasmid evidence="2">pTiCFBP5473</plasmid>
        <plasmid evidence="4">pticfbp5473</plasmid>
    </source>
</reference>
<dbReference type="InterPro" id="IPR037523">
    <property type="entry name" value="VOC_core"/>
</dbReference>
<evidence type="ECO:0000313" key="4">
    <source>
        <dbReference type="Proteomes" id="UP000298545"/>
    </source>
</evidence>
<geneLocation type="plasmid" evidence="3 5">
    <name>pTiAF3.44</name>
</geneLocation>
<dbReference type="Gene3D" id="3.10.180.10">
    <property type="entry name" value="2,3-Dihydroxybiphenyl 1,2-Dioxygenase, domain 1"/>
    <property type="match status" value="1"/>
</dbReference>
<keyword evidence="2" id="KW-0614">Plasmid</keyword>
<dbReference type="InterPro" id="IPR050383">
    <property type="entry name" value="GlyoxalaseI/FosfomycinResist"/>
</dbReference>
<keyword evidence="2" id="KW-0223">Dioxygenase</keyword>
<name>A0A4D7E4M5_9HYPH</name>
<dbReference type="PANTHER" id="PTHR21366">
    <property type="entry name" value="GLYOXALASE FAMILY PROTEIN"/>
    <property type="match status" value="1"/>
</dbReference>
<feature type="domain" description="VOC" evidence="1">
    <location>
        <begin position="12"/>
        <end position="143"/>
    </location>
</feature>
<accession>A0A4D7E4M5</accession>
<gene>
    <name evidence="2" type="ORF">CFBP5473_24210</name>
    <name evidence="3" type="ORF">J5285_22865</name>
</gene>
<dbReference type="KEGG" id="alf:CFBP5473_24210"/>
<dbReference type="STRING" id="1367849.GCA_000518585_04781"/>
<keyword evidence="2" id="KW-0560">Oxidoreductase</keyword>
<dbReference type="Proteomes" id="UP000826513">
    <property type="component" value="Plasmid pTiAF3.44"/>
</dbReference>